<dbReference type="InterPro" id="IPR046158">
    <property type="entry name" value="DUF6160"/>
</dbReference>
<keyword evidence="4" id="KW-1185">Reference proteome</keyword>
<feature type="chain" id="PRO_5020597738" description="DUF6160 domain-containing protein" evidence="1">
    <location>
        <begin position="24"/>
        <end position="321"/>
    </location>
</feature>
<dbReference type="RefSeq" id="WP_136548853.1">
    <property type="nucleotide sequence ID" value="NZ_CP031093.1"/>
</dbReference>
<evidence type="ECO:0000313" key="4">
    <source>
        <dbReference type="Proteomes" id="UP000298049"/>
    </source>
</evidence>
<proteinExistence type="predicted"/>
<evidence type="ECO:0000313" key="3">
    <source>
        <dbReference type="EMBL" id="QCF26131.1"/>
    </source>
</evidence>
<feature type="signal peptide" evidence="1">
    <location>
        <begin position="1"/>
        <end position="23"/>
    </location>
</feature>
<sequence length="321" mass="33997">MTYLKRKAPLLVAGLLAPLAGHAEFQAMDDSGLRAATGQAGITMDLSANVEIAEVAYKDQGFIFINDLKLGGAGIAQAALGEDVTAGTALDNLRLTLDVAGSNQDDLGAKWGLDKLDGTALTLTEESGDHGVTPVVIEDGDLVISLDAQDHAEGVDFGLVIDAIQLGQSGLAPGEGTNAGTSIVSGLKFKGLLGPTDIVIDEENDTMNINAFFSLEGEVTTDFYIPILLTHKSMTFDLKMHNRRGDDVLVYTAPDGTVHSYAHIQADVGAAENDGGLRVNLTDFSTDMDWMNVGWGNNMPTIGNIYWTDLQVQADLTIYGH</sequence>
<dbReference type="KEGG" id="hmi:soil367_09415"/>
<dbReference type="AlphaFoldDB" id="A0A4P7XGK1"/>
<name>A0A4P7XGK1_9ALTE</name>
<feature type="domain" description="DUF6160" evidence="2">
    <location>
        <begin position="1"/>
        <end position="101"/>
    </location>
</feature>
<dbReference type="Proteomes" id="UP000298049">
    <property type="component" value="Chromosome"/>
</dbReference>
<dbReference type="EMBL" id="CP031093">
    <property type="protein sequence ID" value="QCF26131.1"/>
    <property type="molecule type" value="Genomic_DNA"/>
</dbReference>
<dbReference type="Pfam" id="PF19657">
    <property type="entry name" value="DUF6160"/>
    <property type="match status" value="1"/>
</dbReference>
<accession>A0A4P7XGK1</accession>
<organism evidence="3 4">
    <name type="scientific">Hydrocarboniclastica marina</name>
    <dbReference type="NCBI Taxonomy" id="2259620"/>
    <lineage>
        <taxon>Bacteria</taxon>
        <taxon>Pseudomonadati</taxon>
        <taxon>Pseudomonadota</taxon>
        <taxon>Gammaproteobacteria</taxon>
        <taxon>Alteromonadales</taxon>
        <taxon>Alteromonadaceae</taxon>
        <taxon>Hydrocarboniclastica</taxon>
    </lineage>
</organism>
<dbReference type="OrthoDB" id="6180023at2"/>
<reference evidence="3 4" key="1">
    <citation type="submission" date="2018-07" db="EMBL/GenBank/DDBJ databases">
        <title>Marsedoiliclastica nanhaica gen. nov. sp. nov., a novel marine hydrocarbonoclastic bacterium isolated from an in-situ enriched hydrocarbon-degrading consortium in deep-sea sediment.</title>
        <authorList>
            <person name="Dong C."/>
            <person name="Ma T."/>
            <person name="Liu R."/>
            <person name="Shao Z."/>
        </authorList>
    </citation>
    <scope>NUCLEOTIDE SEQUENCE [LARGE SCALE GENOMIC DNA]</scope>
    <source>
        <strain evidence="4">soil36-7</strain>
    </source>
</reference>
<protein>
    <recommendedName>
        <fullName evidence="2">DUF6160 domain-containing protein</fullName>
    </recommendedName>
</protein>
<gene>
    <name evidence="3" type="ORF">soil367_09415</name>
</gene>
<evidence type="ECO:0000259" key="2">
    <source>
        <dbReference type="Pfam" id="PF19657"/>
    </source>
</evidence>
<keyword evidence="1" id="KW-0732">Signal</keyword>
<evidence type="ECO:0000256" key="1">
    <source>
        <dbReference type="SAM" id="SignalP"/>
    </source>
</evidence>